<evidence type="ECO:0008006" key="4">
    <source>
        <dbReference type="Google" id="ProtNLM"/>
    </source>
</evidence>
<feature type="region of interest" description="Disordered" evidence="1">
    <location>
        <begin position="37"/>
        <end position="106"/>
    </location>
</feature>
<feature type="region of interest" description="Disordered" evidence="1">
    <location>
        <begin position="266"/>
        <end position="296"/>
    </location>
</feature>
<reference evidence="2" key="1">
    <citation type="submission" date="2021-03" db="EMBL/GenBank/DDBJ databases">
        <title>Draft genome sequence of rust myrtle Austropuccinia psidii MF-1, a brazilian biotype.</title>
        <authorList>
            <person name="Quecine M.C."/>
            <person name="Pachon D.M.R."/>
            <person name="Bonatelli M.L."/>
            <person name="Correr F.H."/>
            <person name="Franceschini L.M."/>
            <person name="Leite T.F."/>
            <person name="Margarido G.R.A."/>
            <person name="Almeida C.A."/>
            <person name="Ferrarezi J.A."/>
            <person name="Labate C.A."/>
        </authorList>
    </citation>
    <scope>NUCLEOTIDE SEQUENCE</scope>
    <source>
        <strain evidence="2">MF-1</strain>
    </source>
</reference>
<keyword evidence="3" id="KW-1185">Reference proteome</keyword>
<dbReference type="AlphaFoldDB" id="A0A9Q3D9C8"/>
<feature type="compositionally biased region" description="Acidic residues" evidence="1">
    <location>
        <begin position="65"/>
        <end position="84"/>
    </location>
</feature>
<evidence type="ECO:0000313" key="2">
    <source>
        <dbReference type="EMBL" id="MBW0497703.1"/>
    </source>
</evidence>
<protein>
    <recommendedName>
        <fullName evidence="4">Retrotransposon gag domain-containing protein</fullName>
    </recommendedName>
</protein>
<evidence type="ECO:0000256" key="1">
    <source>
        <dbReference type="SAM" id="MobiDB-lite"/>
    </source>
</evidence>
<organism evidence="2 3">
    <name type="scientific">Austropuccinia psidii MF-1</name>
    <dbReference type="NCBI Taxonomy" id="1389203"/>
    <lineage>
        <taxon>Eukaryota</taxon>
        <taxon>Fungi</taxon>
        <taxon>Dikarya</taxon>
        <taxon>Basidiomycota</taxon>
        <taxon>Pucciniomycotina</taxon>
        <taxon>Pucciniomycetes</taxon>
        <taxon>Pucciniales</taxon>
        <taxon>Sphaerophragmiaceae</taxon>
        <taxon>Austropuccinia</taxon>
    </lineage>
</organism>
<name>A0A9Q3D9C8_9BASI</name>
<proteinExistence type="predicted"/>
<evidence type="ECO:0000313" key="3">
    <source>
        <dbReference type="Proteomes" id="UP000765509"/>
    </source>
</evidence>
<comment type="caution">
    <text evidence="2">The sequence shown here is derived from an EMBL/GenBank/DDBJ whole genome shotgun (WGS) entry which is preliminary data.</text>
</comment>
<accession>A0A9Q3D9C8</accession>
<sequence>MPVQHSPPAKNTRSQRHQAFLTPTARAALDRTPKFHQLSANLDRGPPMEGAAPSRRGGVKSRLEEAEDKEGEESVEEEESEETEVAAALAGAPEASEAPNLALSNQPLVSQAEPNFLKMMEQMTQFMGQLTQAVAPRDTSKAPAFKTPSMKAPDSFDGTKAYKLRGFIQSCQLIFHNDPENFFCDRKKGFTKLFFLLLFTLFGDPNEVRKAEQELDNLRMKESGQVSLYIADFRSLMSRIGDWGEGPIFILQELMDTTLELDNRYHERKNEKGTHQGQKPPISGSNSSKPPQSSSS</sequence>
<dbReference type="Proteomes" id="UP000765509">
    <property type="component" value="Unassembled WGS sequence"/>
</dbReference>
<feature type="compositionally biased region" description="Low complexity" evidence="1">
    <location>
        <begin position="85"/>
        <end position="98"/>
    </location>
</feature>
<feature type="compositionally biased region" description="Low complexity" evidence="1">
    <location>
        <begin position="283"/>
        <end position="296"/>
    </location>
</feature>
<dbReference type="EMBL" id="AVOT02014322">
    <property type="protein sequence ID" value="MBW0497703.1"/>
    <property type="molecule type" value="Genomic_DNA"/>
</dbReference>
<gene>
    <name evidence="2" type="ORF">O181_037418</name>
</gene>